<dbReference type="Pfam" id="PF13927">
    <property type="entry name" value="Ig_3"/>
    <property type="match status" value="1"/>
</dbReference>
<dbReference type="GO" id="GO:0043025">
    <property type="term" value="C:neuronal cell body"/>
    <property type="evidence" value="ECO:0007669"/>
    <property type="project" value="TreeGrafter"/>
</dbReference>
<evidence type="ECO:0000256" key="1">
    <source>
        <dbReference type="ARBA" id="ARBA00022737"/>
    </source>
</evidence>
<keyword evidence="3" id="KW-0732">Signal</keyword>
<dbReference type="InterPro" id="IPR050958">
    <property type="entry name" value="Cell_Adh-Cytoskel_Orgn"/>
</dbReference>
<keyword evidence="6" id="KW-1185">Reference proteome</keyword>
<dbReference type="FunFam" id="2.60.40.10:FF:001233">
    <property type="entry name" value="Uncharacterized protein, isoform B"/>
    <property type="match status" value="1"/>
</dbReference>
<evidence type="ECO:0000313" key="7">
    <source>
        <dbReference type="RefSeq" id="XP_030756207.1"/>
    </source>
</evidence>
<dbReference type="PANTHER" id="PTHR45080:SF33">
    <property type="entry name" value="IG-LIKE DOMAIN-CONTAINING PROTEIN"/>
    <property type="match status" value="1"/>
</dbReference>
<dbReference type="FunFam" id="2.60.40.10:FF:000877">
    <property type="entry name" value="CLUMA_CG002357, isoform A"/>
    <property type="match status" value="1"/>
</dbReference>
<dbReference type="GO" id="GO:0030424">
    <property type="term" value="C:axon"/>
    <property type="evidence" value="ECO:0007669"/>
    <property type="project" value="TreeGrafter"/>
</dbReference>
<dbReference type="Proteomes" id="UP000504635">
    <property type="component" value="Unplaced"/>
</dbReference>
<dbReference type="InterPro" id="IPR036179">
    <property type="entry name" value="Ig-like_dom_sf"/>
</dbReference>
<dbReference type="InterPro" id="IPR036116">
    <property type="entry name" value="FN3_sf"/>
</dbReference>
<dbReference type="GO" id="GO:0005886">
    <property type="term" value="C:plasma membrane"/>
    <property type="evidence" value="ECO:0007669"/>
    <property type="project" value="TreeGrafter"/>
</dbReference>
<feature type="signal peptide" evidence="3">
    <location>
        <begin position="1"/>
        <end position="19"/>
    </location>
</feature>
<name>A0A6J2XXL7_SITOR</name>
<reference evidence="7" key="1">
    <citation type="submission" date="2025-08" db="UniProtKB">
        <authorList>
            <consortium name="RefSeq"/>
        </authorList>
    </citation>
    <scope>IDENTIFICATION</scope>
    <source>
        <tissue evidence="7">Gonads</tissue>
    </source>
</reference>
<keyword evidence="2" id="KW-0393">Immunoglobulin domain</keyword>
<evidence type="ECO:0000256" key="2">
    <source>
        <dbReference type="ARBA" id="ARBA00023319"/>
    </source>
</evidence>
<keyword evidence="1" id="KW-0677">Repeat</keyword>
<sequence>MRSVILLVLIVAARETVQANIKVDPATLPVFLTSSQVFKVKEHDRVVLPCEVTNLGLYILAWKKGIAVLSAGSVKVSPDPRVSLINGFNLEIRDAGLQDAGDYVCQIGTLEPREITHTLEILVPPEITYVTSNGRVEVKKGTVVDLECRASGNPSPKITWSRKNNLLPGGEQTSITSVLSLDKVDRHHAGMYQCTASNGIGEDAVQQIFLHVLYPPEISVENPVVHSAEGYEAQLVCIVHGETQPEVLWYRDTMQLDTTETRIMESRGSRHTLVIRKVHRTDFGNYTCVADNQLGKTRKSIQLTGKPKAAIFKSSTMGHYRERYNISWEVESLSPIEEYQLLFRRIPDGWSTSYTEDGLPLPLHHQGQKKFGQKENRTYSAVGYSVGYGYTRSTKGHSEWSNVILPASQSSTIGVQSMSYVIRGLEPGQQYEAKVQARNKFGWSPVSKSFTFQTTSRENAFMDLGHHFGSNEPSPVENFFGIKSLNKVSLVTSTPLALVFGVLILSIL</sequence>
<dbReference type="InParanoid" id="A0A6J2XXL7"/>
<dbReference type="GeneID" id="115882330"/>
<dbReference type="Pfam" id="PF00041">
    <property type="entry name" value="fn3"/>
    <property type="match status" value="1"/>
</dbReference>
<accession>A0A6J2XXL7</accession>
<feature type="domain" description="Ig-like" evidence="4">
    <location>
        <begin position="125"/>
        <end position="206"/>
    </location>
</feature>
<dbReference type="CDD" id="cd00096">
    <property type="entry name" value="Ig"/>
    <property type="match status" value="1"/>
</dbReference>
<dbReference type="SUPFAM" id="SSF48726">
    <property type="entry name" value="Immunoglobulin"/>
    <property type="match status" value="3"/>
</dbReference>
<dbReference type="InterPro" id="IPR013783">
    <property type="entry name" value="Ig-like_fold"/>
</dbReference>
<feature type="domain" description="Ig-like" evidence="4">
    <location>
        <begin position="216"/>
        <end position="304"/>
    </location>
</feature>
<feature type="chain" id="PRO_5026935763" evidence="3">
    <location>
        <begin position="20"/>
        <end position="508"/>
    </location>
</feature>
<dbReference type="SUPFAM" id="SSF49265">
    <property type="entry name" value="Fibronectin type III"/>
    <property type="match status" value="1"/>
</dbReference>
<dbReference type="FunCoup" id="A0A6J2XXL7">
    <property type="interactions" value="23"/>
</dbReference>
<dbReference type="PANTHER" id="PTHR45080">
    <property type="entry name" value="CONTACTIN 5"/>
    <property type="match status" value="1"/>
</dbReference>
<evidence type="ECO:0000256" key="3">
    <source>
        <dbReference type="SAM" id="SignalP"/>
    </source>
</evidence>
<proteinExistence type="predicted"/>
<dbReference type="KEGG" id="soy:115882330"/>
<evidence type="ECO:0000313" key="6">
    <source>
        <dbReference type="Proteomes" id="UP000504635"/>
    </source>
</evidence>
<dbReference type="SMART" id="SM00408">
    <property type="entry name" value="IGc2"/>
    <property type="match status" value="3"/>
</dbReference>
<dbReference type="InterPro" id="IPR003598">
    <property type="entry name" value="Ig_sub2"/>
</dbReference>
<protein>
    <submittedName>
        <fullName evidence="7">Limbic system-associated membrane protein-like</fullName>
    </submittedName>
</protein>
<dbReference type="SMART" id="SM00409">
    <property type="entry name" value="IG"/>
    <property type="match status" value="3"/>
</dbReference>
<feature type="domain" description="Ig-like" evidence="4">
    <location>
        <begin position="29"/>
        <end position="116"/>
    </location>
</feature>
<dbReference type="PROSITE" id="PS50835">
    <property type="entry name" value="IG_LIKE"/>
    <property type="match status" value="3"/>
</dbReference>
<dbReference type="OrthoDB" id="6159398at2759"/>
<feature type="domain" description="Fibronectin type-III" evidence="5">
    <location>
        <begin position="359"/>
        <end position="457"/>
    </location>
</feature>
<dbReference type="PROSITE" id="PS50853">
    <property type="entry name" value="FN3"/>
    <property type="match status" value="1"/>
</dbReference>
<dbReference type="Pfam" id="PF07679">
    <property type="entry name" value="I-set"/>
    <property type="match status" value="1"/>
</dbReference>
<dbReference type="InterPro" id="IPR013098">
    <property type="entry name" value="Ig_I-set"/>
</dbReference>
<dbReference type="AlphaFoldDB" id="A0A6J2XXL7"/>
<dbReference type="Gene3D" id="2.60.40.10">
    <property type="entry name" value="Immunoglobulins"/>
    <property type="match status" value="4"/>
</dbReference>
<dbReference type="GO" id="GO:0050808">
    <property type="term" value="P:synapse organization"/>
    <property type="evidence" value="ECO:0007669"/>
    <property type="project" value="TreeGrafter"/>
</dbReference>
<dbReference type="InterPro" id="IPR003599">
    <property type="entry name" value="Ig_sub"/>
</dbReference>
<dbReference type="GO" id="GO:0007156">
    <property type="term" value="P:homophilic cell adhesion via plasma membrane adhesion molecules"/>
    <property type="evidence" value="ECO:0007669"/>
    <property type="project" value="TreeGrafter"/>
</dbReference>
<dbReference type="CDD" id="cd00063">
    <property type="entry name" value="FN3"/>
    <property type="match status" value="1"/>
</dbReference>
<evidence type="ECO:0000259" key="5">
    <source>
        <dbReference type="PROSITE" id="PS50853"/>
    </source>
</evidence>
<dbReference type="InterPro" id="IPR007110">
    <property type="entry name" value="Ig-like_dom"/>
</dbReference>
<dbReference type="GO" id="GO:0008046">
    <property type="term" value="F:axon guidance receptor activity"/>
    <property type="evidence" value="ECO:0007669"/>
    <property type="project" value="TreeGrafter"/>
</dbReference>
<gene>
    <name evidence="7" type="primary">LOC115882330</name>
</gene>
<evidence type="ECO:0000259" key="4">
    <source>
        <dbReference type="PROSITE" id="PS50835"/>
    </source>
</evidence>
<dbReference type="RefSeq" id="XP_030756207.1">
    <property type="nucleotide sequence ID" value="XM_030900347.1"/>
</dbReference>
<dbReference type="InterPro" id="IPR003961">
    <property type="entry name" value="FN3_dom"/>
</dbReference>
<organism evidence="6 7">
    <name type="scientific">Sitophilus oryzae</name>
    <name type="common">Rice weevil</name>
    <name type="synonym">Curculio oryzae</name>
    <dbReference type="NCBI Taxonomy" id="7048"/>
    <lineage>
        <taxon>Eukaryota</taxon>
        <taxon>Metazoa</taxon>
        <taxon>Ecdysozoa</taxon>
        <taxon>Arthropoda</taxon>
        <taxon>Hexapoda</taxon>
        <taxon>Insecta</taxon>
        <taxon>Pterygota</taxon>
        <taxon>Neoptera</taxon>
        <taxon>Endopterygota</taxon>
        <taxon>Coleoptera</taxon>
        <taxon>Polyphaga</taxon>
        <taxon>Cucujiformia</taxon>
        <taxon>Curculionidae</taxon>
        <taxon>Dryophthorinae</taxon>
        <taxon>Sitophilus</taxon>
    </lineage>
</organism>